<dbReference type="Proteomes" id="UP000520767">
    <property type="component" value="Unassembled WGS sequence"/>
</dbReference>
<evidence type="ECO:0008006" key="3">
    <source>
        <dbReference type="Google" id="ProtNLM"/>
    </source>
</evidence>
<gene>
    <name evidence="1" type="ORF">FHR82_004926</name>
</gene>
<organism evidence="1 2">
    <name type="scientific">Actinophytocola algeriensis</name>
    <dbReference type="NCBI Taxonomy" id="1768010"/>
    <lineage>
        <taxon>Bacteria</taxon>
        <taxon>Bacillati</taxon>
        <taxon>Actinomycetota</taxon>
        <taxon>Actinomycetes</taxon>
        <taxon>Pseudonocardiales</taxon>
        <taxon>Pseudonocardiaceae</taxon>
    </lineage>
</organism>
<comment type="caution">
    <text evidence="1">The sequence shown here is derived from an EMBL/GenBank/DDBJ whole genome shotgun (WGS) entry which is preliminary data.</text>
</comment>
<reference evidence="1 2" key="1">
    <citation type="submission" date="2020-08" db="EMBL/GenBank/DDBJ databases">
        <title>Genomic Encyclopedia of Type Strains, Phase III (KMG-III): the genomes of soil and plant-associated and newly described type strains.</title>
        <authorList>
            <person name="Whitman W."/>
        </authorList>
    </citation>
    <scope>NUCLEOTIDE SEQUENCE [LARGE SCALE GENOMIC DNA]</scope>
    <source>
        <strain evidence="1 2">CECT 8960</strain>
    </source>
</reference>
<protein>
    <recommendedName>
        <fullName evidence="3">Lantibiotic biosynthesis dehydratase-like protein</fullName>
    </recommendedName>
</protein>
<evidence type="ECO:0000313" key="2">
    <source>
        <dbReference type="Proteomes" id="UP000520767"/>
    </source>
</evidence>
<sequence length="480" mass="52596">MADHYPGSVDAATDNVTVAAVAELVVTEAAAHLSADVSDRGLTYAGRTLVYEDTVRDVDVRIGPPLLHAVAGPLGMVLDSVRWLVDAVANRYRARFSELFRQEQATSGDEAVPLARLMLRVLPELTVHTRHTLPAAVAGGVADFQERWQRVLGTPPDARRHQVPAAGIAAAMAREFPPPATRRPPWSNARHHSPDVMLAAAGRQEVERGDFTVVLGELHVAVNTIESRIFVTQHEEPGRLLAAAEADHGDERVYALPREDSPVVTGRGSPPSGLLSPRYTYWVNSGPEAAECPVNPLPSAGLRVHRRGDRLVVRSDVPGQEFDFLEVVGELLSGAIANAFQPVPVTGHRPRITIDRLVLCREGWTFPAGELTWATQTDEARRYLRARQWRAKHDLPERVFLRAPGEQKPIAVDFRSLPLVNILAKAIRQAGTRPEQPIQLVEMVPDLDQLWLTDAGGAPYTSELRVVAHDGWYEAPTGCV</sequence>
<accession>A0A7W7Q884</accession>
<dbReference type="AlphaFoldDB" id="A0A7W7Q884"/>
<dbReference type="RefSeq" id="WP_184812800.1">
    <property type="nucleotide sequence ID" value="NZ_JACHJQ010000005.1"/>
</dbReference>
<evidence type="ECO:0000313" key="1">
    <source>
        <dbReference type="EMBL" id="MBB4908673.1"/>
    </source>
</evidence>
<proteinExistence type="predicted"/>
<name>A0A7W7Q884_9PSEU</name>
<dbReference type="EMBL" id="JACHJQ010000005">
    <property type="protein sequence ID" value="MBB4908673.1"/>
    <property type="molecule type" value="Genomic_DNA"/>
</dbReference>
<keyword evidence="2" id="KW-1185">Reference proteome</keyword>